<reference evidence="2" key="2">
    <citation type="submission" date="2020-09" db="EMBL/GenBank/DDBJ databases">
        <authorList>
            <person name="Sun Q."/>
            <person name="Zhou Y."/>
        </authorList>
    </citation>
    <scope>NUCLEOTIDE SEQUENCE</scope>
    <source>
        <strain evidence="2">CGMCC 1.15425</strain>
    </source>
</reference>
<name>A0A917GKN2_9GAMM</name>
<reference evidence="2" key="1">
    <citation type="journal article" date="2014" name="Int. J. Syst. Evol. Microbiol.">
        <title>Complete genome sequence of Corynebacterium casei LMG S-19264T (=DSM 44701T), isolated from a smear-ripened cheese.</title>
        <authorList>
            <consortium name="US DOE Joint Genome Institute (JGI-PGF)"/>
            <person name="Walter F."/>
            <person name="Albersmeier A."/>
            <person name="Kalinowski J."/>
            <person name="Ruckert C."/>
        </authorList>
    </citation>
    <scope>NUCLEOTIDE SEQUENCE</scope>
    <source>
        <strain evidence="2">CGMCC 1.15425</strain>
    </source>
</reference>
<feature type="region of interest" description="Disordered" evidence="1">
    <location>
        <begin position="109"/>
        <end position="128"/>
    </location>
</feature>
<evidence type="ECO:0000313" key="3">
    <source>
        <dbReference type="Proteomes" id="UP000627715"/>
    </source>
</evidence>
<keyword evidence="3" id="KW-1185">Reference proteome</keyword>
<dbReference type="Proteomes" id="UP000627715">
    <property type="component" value="Unassembled WGS sequence"/>
</dbReference>
<sequence>MFLQHLVEPDKMIDPNQLLSQFLGKNNVGNSHPTNQPTQQGSGGNGLTDMLGGSFGKGAAAGGVLGLLLGNKKMRKMGGKALLYGGAAAAGLVAYKAWQGRQGVAQPSANYSATAPSPATSTAQEIPPDTNQSLRLIKAMIGAAKADGHIDASEQTAIFQQVESMSLDAEAKACIFDCLSKPVSLAELSEGVGTMEEASQIYVVSRLAIDLDHPAEKAWLDALAQRLQIPADLRQNLDQPFVEVESSNDRLSDSPRPMA</sequence>
<gene>
    <name evidence="2" type="ORF">GCM10011403_02940</name>
</gene>
<organism evidence="2 3">
    <name type="scientific">Pseudohongiella nitratireducens</name>
    <dbReference type="NCBI Taxonomy" id="1768907"/>
    <lineage>
        <taxon>Bacteria</taxon>
        <taxon>Pseudomonadati</taxon>
        <taxon>Pseudomonadota</taxon>
        <taxon>Gammaproteobacteria</taxon>
        <taxon>Pseudomonadales</taxon>
        <taxon>Pseudohongiellaceae</taxon>
        <taxon>Pseudohongiella</taxon>
    </lineage>
</organism>
<feature type="compositionally biased region" description="Polar residues" evidence="1">
    <location>
        <begin position="23"/>
        <end position="40"/>
    </location>
</feature>
<dbReference type="EMBL" id="BMIY01000001">
    <property type="protein sequence ID" value="GGG49239.1"/>
    <property type="molecule type" value="Genomic_DNA"/>
</dbReference>
<feature type="compositionally biased region" description="Low complexity" evidence="1">
    <location>
        <begin position="109"/>
        <end position="123"/>
    </location>
</feature>
<dbReference type="InterPro" id="IPR007486">
    <property type="entry name" value="YebE"/>
</dbReference>
<dbReference type="Gene3D" id="1.10.3680.10">
    <property type="entry name" value="TerB-like"/>
    <property type="match status" value="1"/>
</dbReference>
<dbReference type="AlphaFoldDB" id="A0A917GKN2"/>
<dbReference type="InterPro" id="IPR029024">
    <property type="entry name" value="TerB-like"/>
</dbReference>
<comment type="caution">
    <text evidence="2">The sequence shown here is derived from an EMBL/GenBank/DDBJ whole genome shotgun (WGS) entry which is preliminary data.</text>
</comment>
<proteinExistence type="predicted"/>
<accession>A0A917GKN2</accession>
<dbReference type="Pfam" id="PF04391">
    <property type="entry name" value="DUF533"/>
    <property type="match status" value="1"/>
</dbReference>
<evidence type="ECO:0000256" key="1">
    <source>
        <dbReference type="SAM" id="MobiDB-lite"/>
    </source>
</evidence>
<evidence type="ECO:0000313" key="2">
    <source>
        <dbReference type="EMBL" id="GGG49239.1"/>
    </source>
</evidence>
<protein>
    <submittedName>
        <fullName evidence="2">Protein YebE</fullName>
    </submittedName>
</protein>
<dbReference type="CDD" id="cd07178">
    <property type="entry name" value="terB_like_YebE"/>
    <property type="match status" value="1"/>
</dbReference>
<feature type="region of interest" description="Disordered" evidence="1">
    <location>
        <begin position="23"/>
        <end position="49"/>
    </location>
</feature>
<dbReference type="SUPFAM" id="SSF158682">
    <property type="entry name" value="TerB-like"/>
    <property type="match status" value="1"/>
</dbReference>